<evidence type="ECO:0000256" key="9">
    <source>
        <dbReference type="ARBA" id="ARBA00031636"/>
    </source>
</evidence>
<reference evidence="11" key="1">
    <citation type="submission" date="2020-09" db="EMBL/GenBank/DDBJ databases">
        <title>A novel bacterium of genus Bacillus, isolated from South China Sea.</title>
        <authorList>
            <person name="Huang H."/>
            <person name="Mo K."/>
            <person name="Hu Y."/>
        </authorList>
    </citation>
    <scope>NUCLEOTIDE SEQUENCE</scope>
    <source>
        <strain evidence="11">IB182487</strain>
    </source>
</reference>
<proteinExistence type="inferred from homology"/>
<keyword evidence="7 10" id="KW-1133">Transmembrane helix</keyword>
<accession>A0A926NQI7</accession>
<gene>
    <name evidence="11" type="ORF">IC621_18325</name>
</gene>
<feature type="transmembrane region" description="Helical" evidence="10">
    <location>
        <begin position="129"/>
        <end position="149"/>
    </location>
</feature>
<dbReference type="GO" id="GO:0005886">
    <property type="term" value="C:plasma membrane"/>
    <property type="evidence" value="ECO:0007669"/>
    <property type="project" value="TreeGrafter"/>
</dbReference>
<dbReference type="AlphaFoldDB" id="A0A926NQI7"/>
<feature type="transmembrane region" description="Helical" evidence="10">
    <location>
        <begin position="348"/>
        <end position="369"/>
    </location>
</feature>
<dbReference type="InterPro" id="IPR044644">
    <property type="entry name" value="DinF-like"/>
</dbReference>
<evidence type="ECO:0000256" key="4">
    <source>
        <dbReference type="ARBA" id="ARBA00020268"/>
    </source>
</evidence>
<evidence type="ECO:0000256" key="10">
    <source>
        <dbReference type="SAM" id="Phobius"/>
    </source>
</evidence>
<dbReference type="PANTHER" id="PTHR43298">
    <property type="entry name" value="MULTIDRUG RESISTANCE PROTEIN NORM-RELATED"/>
    <property type="match status" value="1"/>
</dbReference>
<dbReference type="GO" id="GO:0015297">
    <property type="term" value="F:antiporter activity"/>
    <property type="evidence" value="ECO:0007669"/>
    <property type="project" value="InterPro"/>
</dbReference>
<dbReference type="EMBL" id="JACXAI010000026">
    <property type="protein sequence ID" value="MBD1382182.1"/>
    <property type="molecule type" value="Genomic_DNA"/>
</dbReference>
<evidence type="ECO:0000256" key="1">
    <source>
        <dbReference type="ARBA" id="ARBA00003408"/>
    </source>
</evidence>
<evidence type="ECO:0000313" key="12">
    <source>
        <dbReference type="Proteomes" id="UP000626844"/>
    </source>
</evidence>
<name>A0A926NQI7_9BACI</name>
<evidence type="ECO:0000256" key="5">
    <source>
        <dbReference type="ARBA" id="ARBA00022448"/>
    </source>
</evidence>
<feature type="transmembrane region" description="Helical" evidence="10">
    <location>
        <begin position="185"/>
        <end position="205"/>
    </location>
</feature>
<dbReference type="InterPro" id="IPR050222">
    <property type="entry name" value="MATE_MdtK"/>
</dbReference>
<feature type="transmembrane region" description="Helical" evidence="10">
    <location>
        <begin position="38"/>
        <end position="57"/>
    </location>
</feature>
<organism evidence="11 12">
    <name type="scientific">Metabacillus arenae</name>
    <dbReference type="NCBI Taxonomy" id="2771434"/>
    <lineage>
        <taxon>Bacteria</taxon>
        <taxon>Bacillati</taxon>
        <taxon>Bacillota</taxon>
        <taxon>Bacilli</taxon>
        <taxon>Bacillales</taxon>
        <taxon>Bacillaceae</taxon>
        <taxon>Metabacillus</taxon>
    </lineage>
</organism>
<protein>
    <recommendedName>
        <fullName evidence="4">Probable multidrug resistance protein NorM</fullName>
    </recommendedName>
    <alternativeName>
        <fullName evidence="9">Multidrug-efflux transporter</fullName>
    </alternativeName>
</protein>
<evidence type="ECO:0000313" key="11">
    <source>
        <dbReference type="EMBL" id="MBD1382182.1"/>
    </source>
</evidence>
<keyword evidence="8 10" id="KW-0472">Membrane</keyword>
<comment type="caution">
    <text evidence="11">The sequence shown here is derived from an EMBL/GenBank/DDBJ whole genome shotgun (WGS) entry which is preliminary data.</text>
</comment>
<dbReference type="NCBIfam" id="TIGR00797">
    <property type="entry name" value="matE"/>
    <property type="match status" value="1"/>
</dbReference>
<dbReference type="Pfam" id="PF01554">
    <property type="entry name" value="MatE"/>
    <property type="match status" value="2"/>
</dbReference>
<feature type="transmembrane region" description="Helical" evidence="10">
    <location>
        <begin position="310"/>
        <end position="328"/>
    </location>
</feature>
<feature type="transmembrane region" description="Helical" evidence="10">
    <location>
        <begin position="406"/>
        <end position="427"/>
    </location>
</feature>
<evidence type="ECO:0000256" key="6">
    <source>
        <dbReference type="ARBA" id="ARBA00022692"/>
    </source>
</evidence>
<feature type="transmembrane region" description="Helical" evidence="10">
    <location>
        <begin position="381"/>
        <end position="400"/>
    </location>
</feature>
<dbReference type="RefSeq" id="WP_191160177.1">
    <property type="nucleotide sequence ID" value="NZ_JACXAI010000026.1"/>
</dbReference>
<keyword evidence="12" id="KW-1185">Reference proteome</keyword>
<comment type="similarity">
    <text evidence="3">Belongs to the multi antimicrobial extrusion (MATE) (TC 2.A.66.1) family.</text>
</comment>
<feature type="transmembrane region" description="Helical" evidence="10">
    <location>
        <begin position="89"/>
        <end position="109"/>
    </location>
</feature>
<dbReference type="PANTHER" id="PTHR43298:SF2">
    <property type="entry name" value="FMN_FAD EXPORTER YEEO-RELATED"/>
    <property type="match status" value="1"/>
</dbReference>
<sequence length="445" mass="48765">MNHKAYLGLAIPLTISTITTPLLGAVDTAVVGQLPDPSYIGAVAIGTIIFNTMYWLFGFLRVSTSGYAAQAQGANNEVQGIIALTRPSLIAAFVGVCLIILQWPILHGFLPLLSQDADVQTYASDYFGIRIWGAPFALLNYVILGWLMGMSMIKISLLLQVFMNCINITLDLLFVNVFSLGVSGVAAATLIAEAAAFIIGVIIVLKVSAFKLKFPSLKVIIDPVSFRKMMSVNRDLFIRTLCLLIVFNLFTGMGASFGTEILAANAILIQIHYIMAYFFDGFSNASSILTGKAIGSNDEKLYHKTLKLSIQWAVFSSIILSGSFHFFGDYFLLFFTKIPIVIELANTYGQWIVLFPLTASLGIVLYGVFTGATEAVPIRNSMVLALIVFVIAQFTLVPAIGNHGLWLAFIIFSFGRSIFLVMFVPSLTRKLFLKKEYSQNNIEVC</sequence>
<feature type="transmembrane region" description="Helical" evidence="10">
    <location>
        <begin position="161"/>
        <end position="179"/>
    </location>
</feature>
<evidence type="ECO:0000256" key="2">
    <source>
        <dbReference type="ARBA" id="ARBA00004141"/>
    </source>
</evidence>
<comment type="function">
    <text evidence="1">Multidrug efflux pump.</text>
</comment>
<dbReference type="CDD" id="cd13136">
    <property type="entry name" value="MATE_DinF_like"/>
    <property type="match status" value="1"/>
</dbReference>
<keyword evidence="5" id="KW-0813">Transport</keyword>
<keyword evidence="6 10" id="KW-0812">Transmembrane</keyword>
<evidence type="ECO:0000256" key="3">
    <source>
        <dbReference type="ARBA" id="ARBA00010199"/>
    </source>
</evidence>
<feature type="transmembrane region" description="Helical" evidence="10">
    <location>
        <begin position="236"/>
        <end position="255"/>
    </location>
</feature>
<comment type="subcellular location">
    <subcellularLocation>
        <location evidence="2">Membrane</location>
        <topology evidence="2">Multi-pass membrane protein</topology>
    </subcellularLocation>
</comment>
<dbReference type="InterPro" id="IPR002528">
    <property type="entry name" value="MATE_fam"/>
</dbReference>
<dbReference type="Proteomes" id="UP000626844">
    <property type="component" value="Unassembled WGS sequence"/>
</dbReference>
<feature type="transmembrane region" description="Helical" evidence="10">
    <location>
        <begin position="7"/>
        <end position="26"/>
    </location>
</feature>
<dbReference type="GO" id="GO:0042910">
    <property type="term" value="F:xenobiotic transmembrane transporter activity"/>
    <property type="evidence" value="ECO:0007669"/>
    <property type="project" value="InterPro"/>
</dbReference>
<evidence type="ECO:0000256" key="8">
    <source>
        <dbReference type="ARBA" id="ARBA00023136"/>
    </source>
</evidence>
<evidence type="ECO:0000256" key="7">
    <source>
        <dbReference type="ARBA" id="ARBA00022989"/>
    </source>
</evidence>